<evidence type="ECO:0000313" key="2">
    <source>
        <dbReference type="EMBL" id="MFD2759266.1"/>
    </source>
</evidence>
<reference evidence="3" key="1">
    <citation type="journal article" date="2019" name="Int. J. Syst. Evol. Microbiol.">
        <title>The Global Catalogue of Microorganisms (GCM) 10K type strain sequencing project: providing services to taxonomists for standard genome sequencing and annotation.</title>
        <authorList>
            <consortium name="The Broad Institute Genomics Platform"/>
            <consortium name="The Broad Institute Genome Sequencing Center for Infectious Disease"/>
            <person name="Wu L."/>
            <person name="Ma J."/>
        </authorList>
    </citation>
    <scope>NUCLEOTIDE SEQUENCE [LARGE SCALE GENOMIC DNA]</scope>
    <source>
        <strain evidence="3">TISTR 1514</strain>
    </source>
</reference>
<dbReference type="SMART" id="SM00347">
    <property type="entry name" value="HTH_MARR"/>
    <property type="match status" value="1"/>
</dbReference>
<dbReference type="InterPro" id="IPR000835">
    <property type="entry name" value="HTH_MarR-typ"/>
</dbReference>
<sequence>MTTIPGWTDGLPYKVFRAHQVLRRLVDEAFAEIGVTASQLGVVVHLAELGRLSGSDVARSLHISPQAASTSLSALERLEWVRRVPHPSHGRIILYELTDAGVEGGRHGLEILAALHTDLEAKVGEQQIDETKRLLTELVEHVEGPQPEYTPVWPLP</sequence>
<protein>
    <submittedName>
        <fullName evidence="2">MarR family winged helix-turn-helix transcriptional regulator</fullName>
    </submittedName>
</protein>
<dbReference type="Proteomes" id="UP001597492">
    <property type="component" value="Unassembled WGS sequence"/>
</dbReference>
<proteinExistence type="predicted"/>
<dbReference type="Pfam" id="PF12802">
    <property type="entry name" value="MarR_2"/>
    <property type="match status" value="1"/>
</dbReference>
<comment type="caution">
    <text evidence="2">The sequence shown here is derived from an EMBL/GenBank/DDBJ whole genome shotgun (WGS) entry which is preliminary data.</text>
</comment>
<dbReference type="RefSeq" id="WP_019618780.1">
    <property type="nucleotide sequence ID" value="NZ_JBHUNE010000009.1"/>
</dbReference>
<organism evidence="2 3">
    <name type="scientific">Gulosibacter faecalis</name>
    <dbReference type="NCBI Taxonomy" id="272240"/>
    <lineage>
        <taxon>Bacteria</taxon>
        <taxon>Bacillati</taxon>
        <taxon>Actinomycetota</taxon>
        <taxon>Actinomycetes</taxon>
        <taxon>Micrococcales</taxon>
        <taxon>Microbacteriaceae</taxon>
        <taxon>Gulosibacter</taxon>
    </lineage>
</organism>
<evidence type="ECO:0000259" key="1">
    <source>
        <dbReference type="PROSITE" id="PS50995"/>
    </source>
</evidence>
<dbReference type="SUPFAM" id="SSF46785">
    <property type="entry name" value="Winged helix' DNA-binding domain"/>
    <property type="match status" value="1"/>
</dbReference>
<gene>
    <name evidence="2" type="ORF">ACFSW7_12850</name>
</gene>
<dbReference type="EMBL" id="JBHUNE010000009">
    <property type="protein sequence ID" value="MFD2759266.1"/>
    <property type="molecule type" value="Genomic_DNA"/>
</dbReference>
<dbReference type="PROSITE" id="PS50995">
    <property type="entry name" value="HTH_MARR_2"/>
    <property type="match status" value="1"/>
</dbReference>
<accession>A0ABW5V0D1</accession>
<name>A0ABW5V0D1_9MICO</name>
<dbReference type="InterPro" id="IPR036388">
    <property type="entry name" value="WH-like_DNA-bd_sf"/>
</dbReference>
<keyword evidence="3" id="KW-1185">Reference proteome</keyword>
<dbReference type="Gene3D" id="1.10.10.10">
    <property type="entry name" value="Winged helix-like DNA-binding domain superfamily/Winged helix DNA-binding domain"/>
    <property type="match status" value="1"/>
</dbReference>
<dbReference type="InterPro" id="IPR036390">
    <property type="entry name" value="WH_DNA-bd_sf"/>
</dbReference>
<dbReference type="PANTHER" id="PTHR33164">
    <property type="entry name" value="TRANSCRIPTIONAL REGULATOR, MARR FAMILY"/>
    <property type="match status" value="1"/>
</dbReference>
<feature type="domain" description="HTH marR-type" evidence="1">
    <location>
        <begin position="8"/>
        <end position="140"/>
    </location>
</feature>
<dbReference type="InterPro" id="IPR039422">
    <property type="entry name" value="MarR/SlyA-like"/>
</dbReference>
<dbReference type="PANTHER" id="PTHR33164:SF43">
    <property type="entry name" value="HTH-TYPE TRANSCRIPTIONAL REPRESSOR YETL"/>
    <property type="match status" value="1"/>
</dbReference>
<evidence type="ECO:0000313" key="3">
    <source>
        <dbReference type="Proteomes" id="UP001597492"/>
    </source>
</evidence>